<protein>
    <recommendedName>
        <fullName evidence="3">Proteinase inhibitor I42 chagasin domain-containing protein</fullName>
    </recommendedName>
</protein>
<reference evidence="4" key="1">
    <citation type="journal article" date="2020" name="bioRxiv">
        <title>A rank-normalized archaeal taxonomy based on genome phylogeny resolves widespread incomplete and uneven classifications.</title>
        <authorList>
            <person name="Rinke C."/>
            <person name="Chuvochina M."/>
            <person name="Mussig A.J."/>
            <person name="Chaumeil P.-A."/>
            <person name="Waite D.W."/>
            <person name="Whitman W.B."/>
            <person name="Parks D.H."/>
            <person name="Hugenholtz P."/>
        </authorList>
    </citation>
    <scope>NUCLEOTIDE SEQUENCE</scope>
    <source>
        <strain evidence="4">UBA12518</strain>
    </source>
</reference>
<feature type="domain" description="Proteinase inhibitor I42 chagasin" evidence="3">
    <location>
        <begin position="40"/>
        <end position="126"/>
    </location>
</feature>
<dbReference type="RefSeq" id="WP_042685776.1">
    <property type="nucleotide sequence ID" value="NZ_DUIH01000012.1"/>
</dbReference>
<dbReference type="InterPro" id="IPR036331">
    <property type="entry name" value="Chagasin-like_sf"/>
</dbReference>
<dbReference type="PANTHER" id="PTHR36530:SF1">
    <property type="entry name" value="AMOEBIASIN-1"/>
    <property type="match status" value="1"/>
</dbReference>
<evidence type="ECO:0000259" key="3">
    <source>
        <dbReference type="Pfam" id="PF09394"/>
    </source>
</evidence>
<evidence type="ECO:0000313" key="5">
    <source>
        <dbReference type="Proteomes" id="UP000600363"/>
    </source>
</evidence>
<dbReference type="InterPro" id="IPR052781">
    <property type="entry name" value="Cys_protease_inhibitor_I42"/>
</dbReference>
<dbReference type="Gene3D" id="2.60.40.2020">
    <property type="match status" value="1"/>
</dbReference>
<dbReference type="InterPro" id="IPR018990">
    <property type="entry name" value="Prot_inh_I42_chagasin"/>
</dbReference>
<dbReference type="PROSITE" id="PS51257">
    <property type="entry name" value="PROKAR_LIPOPROTEIN"/>
    <property type="match status" value="1"/>
</dbReference>
<dbReference type="Pfam" id="PF09394">
    <property type="entry name" value="Inhibitor_I42"/>
    <property type="match status" value="1"/>
</dbReference>
<keyword evidence="2" id="KW-0789">Thiol protease inhibitor</keyword>
<keyword evidence="1" id="KW-0646">Protease inhibitor</keyword>
<dbReference type="SUPFAM" id="SSF141066">
    <property type="entry name" value="ICP-like"/>
    <property type="match status" value="1"/>
</dbReference>
<evidence type="ECO:0000313" key="4">
    <source>
        <dbReference type="EMBL" id="HIH69778.1"/>
    </source>
</evidence>
<dbReference type="Proteomes" id="UP000600363">
    <property type="component" value="Unassembled WGS sequence"/>
</dbReference>
<name>A0A832RSX5_9EURY</name>
<sequence length="129" mass="14062">MNRTMLALLVVMLALIWSGCATTTETPKTLTEADNGTTLNLKLGGTLTLRLSENPTTGFSWSITTTDGLVVESDKYAPEHTDRVGAGGAHEWVLRATKEGTQRITGIYKRPWMNTTGTEKTFELTVNVS</sequence>
<dbReference type="AlphaFoldDB" id="A0A832RSX5"/>
<dbReference type="PANTHER" id="PTHR36530">
    <property type="entry name" value="INHIBITOR OF CYSTEINE PEPTIDASE"/>
    <property type="match status" value="1"/>
</dbReference>
<comment type="caution">
    <text evidence="4">The sequence shown here is derived from an EMBL/GenBank/DDBJ whole genome shotgun (WGS) entry which is preliminary data.</text>
</comment>
<evidence type="ECO:0000256" key="1">
    <source>
        <dbReference type="ARBA" id="ARBA00022690"/>
    </source>
</evidence>
<evidence type="ECO:0000256" key="2">
    <source>
        <dbReference type="ARBA" id="ARBA00022704"/>
    </source>
</evidence>
<dbReference type="GO" id="GO:0004869">
    <property type="term" value="F:cysteine-type endopeptidase inhibitor activity"/>
    <property type="evidence" value="ECO:0007669"/>
    <property type="project" value="UniProtKB-KW"/>
</dbReference>
<organism evidence="4 5">
    <name type="scientific">Methermicoccus shengliensis</name>
    <dbReference type="NCBI Taxonomy" id="660064"/>
    <lineage>
        <taxon>Archaea</taxon>
        <taxon>Methanobacteriati</taxon>
        <taxon>Methanobacteriota</taxon>
        <taxon>Stenosarchaea group</taxon>
        <taxon>Methanomicrobia</taxon>
        <taxon>Methanosarcinales</taxon>
        <taxon>Methermicoccaceae</taxon>
        <taxon>Methermicoccus</taxon>
    </lineage>
</organism>
<gene>
    <name evidence="4" type="ORF">HA299_04040</name>
</gene>
<proteinExistence type="predicted"/>
<dbReference type="EMBL" id="DUIH01000012">
    <property type="protein sequence ID" value="HIH69778.1"/>
    <property type="molecule type" value="Genomic_DNA"/>
</dbReference>
<accession>A0A832RSX5</accession>